<name>A0A8J8TQ66_9EURY</name>
<evidence type="ECO:0000313" key="2">
    <source>
        <dbReference type="Proteomes" id="UP000766904"/>
    </source>
</evidence>
<keyword evidence="2" id="KW-1185">Reference proteome</keyword>
<comment type="caution">
    <text evidence="1">The sequence shown here is derived from an EMBL/GenBank/DDBJ whole genome shotgun (WGS) entry which is preliminary data.</text>
</comment>
<gene>
    <name evidence="1" type="ORF">CV102_13180</name>
</gene>
<protein>
    <submittedName>
        <fullName evidence="1">Uncharacterized protein</fullName>
    </submittedName>
</protein>
<sequence>MVVHAAWTALGVRRAVSVNQPLVKIFDCAVACLPKFERPVACAPSPFGAAHRVTCDFRTQPAIRTKSAGDR</sequence>
<organism evidence="1 2">
    <name type="scientific">Natronococcus pandeyae</name>
    <dbReference type="NCBI Taxonomy" id="2055836"/>
    <lineage>
        <taxon>Archaea</taxon>
        <taxon>Methanobacteriati</taxon>
        <taxon>Methanobacteriota</taxon>
        <taxon>Stenosarchaea group</taxon>
        <taxon>Halobacteria</taxon>
        <taxon>Halobacteriales</taxon>
        <taxon>Natrialbaceae</taxon>
        <taxon>Natronococcus</taxon>
    </lineage>
</organism>
<proteinExistence type="predicted"/>
<reference evidence="1" key="1">
    <citation type="submission" date="2017-11" db="EMBL/GenBank/DDBJ databases">
        <authorList>
            <person name="Kajale S.C."/>
            <person name="Sharma A."/>
        </authorList>
    </citation>
    <scope>NUCLEOTIDE SEQUENCE</scope>
    <source>
        <strain evidence="1">LS1_42</strain>
    </source>
</reference>
<accession>A0A8J8TQ66</accession>
<evidence type="ECO:0000313" key="1">
    <source>
        <dbReference type="EMBL" id="TYL38153.1"/>
    </source>
</evidence>
<dbReference type="EMBL" id="PHNJ01000006">
    <property type="protein sequence ID" value="TYL38153.1"/>
    <property type="molecule type" value="Genomic_DNA"/>
</dbReference>
<dbReference type="Proteomes" id="UP000766904">
    <property type="component" value="Unassembled WGS sequence"/>
</dbReference>
<dbReference type="AlphaFoldDB" id="A0A8J8TQ66"/>